<proteinExistence type="predicted"/>
<keyword evidence="3" id="KW-1185">Reference proteome</keyword>
<dbReference type="EMBL" id="CP000085">
    <property type="protein sequence ID" value="ABC34142.1"/>
    <property type="molecule type" value="Genomic_DNA"/>
</dbReference>
<accession>Q2T5P5</accession>
<dbReference type="Proteomes" id="UP000001930">
    <property type="component" value="Chromosome II"/>
</dbReference>
<dbReference type="AlphaFoldDB" id="Q2T5P5"/>
<feature type="region of interest" description="Disordered" evidence="1">
    <location>
        <begin position="1"/>
        <end position="44"/>
    </location>
</feature>
<name>Q2T5P5_BURTA</name>
<dbReference type="KEGG" id="bte:BTH_II1308"/>
<gene>
    <name evidence="2" type="ordered locus">BTH_II1308</name>
</gene>
<protein>
    <submittedName>
        <fullName evidence="2">Exported protein</fullName>
    </submittedName>
</protein>
<reference evidence="2 3" key="1">
    <citation type="journal article" date="2005" name="BMC Genomics">
        <title>Bacterial genome adaptation to niches: divergence of the potential virulence genes in three Burkholderia species of different survival strategies.</title>
        <authorList>
            <person name="Kim H.S."/>
            <person name="Schell M.A."/>
            <person name="Yu Y."/>
            <person name="Ulrich R.L."/>
            <person name="Sarria S.H."/>
            <person name="Nierman W.C."/>
            <person name="DeShazer D."/>
        </authorList>
    </citation>
    <scope>NUCLEOTIDE SEQUENCE [LARGE SCALE GENOMIC DNA]</scope>
    <source>
        <strain evidence="3">ATCC 700388 / DSM 13276 / CCUG 48851 / CIP 106301 / E264</strain>
    </source>
</reference>
<organism evidence="2 3">
    <name type="scientific">Burkholderia thailandensis (strain ATCC 700388 / DSM 13276 / CCUG 48851 / CIP 106301 / E264)</name>
    <dbReference type="NCBI Taxonomy" id="271848"/>
    <lineage>
        <taxon>Bacteria</taxon>
        <taxon>Pseudomonadati</taxon>
        <taxon>Pseudomonadota</taxon>
        <taxon>Betaproteobacteria</taxon>
        <taxon>Burkholderiales</taxon>
        <taxon>Burkholderiaceae</taxon>
        <taxon>Burkholderia</taxon>
        <taxon>pseudomallei group</taxon>
    </lineage>
</organism>
<evidence type="ECO:0000256" key="1">
    <source>
        <dbReference type="SAM" id="MobiDB-lite"/>
    </source>
</evidence>
<sequence>MSGRLRPSAGTRATSSPAVIARSRGRHRSTIRSDSLDTRAHRAPHRVRCARGGLRTTIRAVLATAAAHSSVAHRPECASSRAHPVPGALDLHQAGHHRWPAPFRQAKQCAPAWRARFRGPNGEIAMRNTVHRWARAVAAVVAVAALGSTAAVSATLEPATQNGVAYVTGGIGQDEVDAIRAAAPKYNLRMMFASRSGEYLSDVDVTIRSAAAQPVLIVHTKGPFLYARLPAGQYRIDARYGGAEQRRNVRVPARGGVQVDFRWTEPDRRGAMQICDPGPCPRQR</sequence>
<evidence type="ECO:0000313" key="2">
    <source>
        <dbReference type="EMBL" id="ABC34142.1"/>
    </source>
</evidence>
<evidence type="ECO:0000313" key="3">
    <source>
        <dbReference type="Proteomes" id="UP000001930"/>
    </source>
</evidence>
<dbReference type="HOGENOM" id="CLU_978882_0_0_4"/>